<evidence type="ECO:0000256" key="5">
    <source>
        <dbReference type="ARBA" id="ARBA00023171"/>
    </source>
</evidence>
<feature type="transmembrane region" description="Helical" evidence="6">
    <location>
        <begin position="193"/>
        <end position="210"/>
    </location>
</feature>
<evidence type="ECO:0000313" key="8">
    <source>
        <dbReference type="EMBL" id="WJW69543.1"/>
    </source>
</evidence>
<dbReference type="NCBIfam" id="TIGR01476">
    <property type="entry name" value="chlor_syn_BchG"/>
    <property type="match status" value="1"/>
</dbReference>
<keyword evidence="5" id="KW-0149">Chlorophyll biosynthesis</keyword>
<dbReference type="Gene3D" id="1.20.120.1780">
    <property type="entry name" value="UbiA prenyltransferase"/>
    <property type="match status" value="1"/>
</dbReference>
<feature type="transmembrane region" description="Helical" evidence="6">
    <location>
        <begin position="61"/>
        <end position="78"/>
    </location>
</feature>
<sequence length="321" mass="34743">MRQSESLSKNSRAQTILPKNVRSTLRGHIDLLDPVTWVSGPQGFISGALASGAMLWDWQTFWLAFVGLVLVGPLTIGFSQSINDFFDRDVDAINEPTRPIPAGLVTLRGAILNFSLVGALAILLSVGLALTSKSGPILVIMTVLGLLLGVLYSMPPVEFKRNGLIGPLSVGFGYTLLTWLSGLLIFGPFKTEVLITALVNVSISAGLLILNDIKSIEGDRKLGLHTLPVNYGVHNALKISYAFIDSVQIFFAIYLITTGHFWIGLIQVVALLVQLKAQRDLYTTPTHSQYKKYLLTGNGLITVISLLAALSFGGYTPFNSL</sequence>
<dbReference type="AlphaFoldDB" id="A0A8T7M6C9"/>
<dbReference type="PANTHER" id="PTHR42723">
    <property type="entry name" value="CHLOROPHYLL SYNTHASE"/>
    <property type="match status" value="1"/>
</dbReference>
<keyword evidence="2 6" id="KW-0812">Transmembrane</keyword>
<gene>
    <name evidence="7" type="ORF">HXX08_17390</name>
    <name evidence="8" type="ORF">OZ401_003162</name>
</gene>
<keyword evidence="10" id="KW-1185">Reference proteome</keyword>
<dbReference type="GO" id="GO:0016765">
    <property type="term" value="F:transferase activity, transferring alkyl or aryl (other than methyl) groups"/>
    <property type="evidence" value="ECO:0007669"/>
    <property type="project" value="InterPro"/>
</dbReference>
<dbReference type="GO" id="GO:0015995">
    <property type="term" value="P:chlorophyll biosynthetic process"/>
    <property type="evidence" value="ECO:0007669"/>
    <property type="project" value="UniProtKB-KW"/>
</dbReference>
<evidence type="ECO:0000256" key="3">
    <source>
        <dbReference type="ARBA" id="ARBA00022989"/>
    </source>
</evidence>
<evidence type="ECO:0000313" key="9">
    <source>
        <dbReference type="Proteomes" id="UP000521676"/>
    </source>
</evidence>
<dbReference type="Pfam" id="PF01040">
    <property type="entry name" value="UbiA"/>
    <property type="match status" value="1"/>
</dbReference>
<dbReference type="Proteomes" id="UP000521676">
    <property type="component" value="Unassembled WGS sequence"/>
</dbReference>
<evidence type="ECO:0000256" key="4">
    <source>
        <dbReference type="ARBA" id="ARBA00023136"/>
    </source>
</evidence>
<dbReference type="Gene3D" id="1.10.357.140">
    <property type="entry name" value="UbiA prenyltransferase"/>
    <property type="match status" value="1"/>
</dbReference>
<proteinExistence type="predicted"/>
<keyword evidence="3 6" id="KW-1133">Transmembrane helix</keyword>
<evidence type="ECO:0000256" key="6">
    <source>
        <dbReference type="SAM" id="Phobius"/>
    </source>
</evidence>
<evidence type="ECO:0000256" key="2">
    <source>
        <dbReference type="ARBA" id="ARBA00022692"/>
    </source>
</evidence>
<reference evidence="7 9" key="1">
    <citation type="submission" date="2020-06" db="EMBL/GenBank/DDBJ databases">
        <title>Anoxygenic phototrophic Chloroflexota member uses a Type I reaction center.</title>
        <authorList>
            <person name="Tsuji J.M."/>
            <person name="Shaw N.A."/>
            <person name="Nagashima S."/>
            <person name="Venkiteswaran J."/>
            <person name="Schiff S.L."/>
            <person name="Hanada S."/>
            <person name="Tank M."/>
            <person name="Neufeld J.D."/>
        </authorList>
    </citation>
    <scope>NUCLEOTIDE SEQUENCE [LARGE SCALE GENOMIC DNA]</scope>
    <source>
        <strain evidence="7">L227-S17</strain>
    </source>
</reference>
<dbReference type="Proteomes" id="UP001431572">
    <property type="component" value="Chromosome 2"/>
</dbReference>
<feature type="transmembrane region" description="Helical" evidence="6">
    <location>
        <begin position="249"/>
        <end position="273"/>
    </location>
</feature>
<feature type="transmembrane region" description="Helical" evidence="6">
    <location>
        <begin position="164"/>
        <end position="187"/>
    </location>
</feature>
<dbReference type="RefSeq" id="WP_341471421.1">
    <property type="nucleotide sequence ID" value="NZ_CP128400.1"/>
</dbReference>
<dbReference type="EMBL" id="CP128400">
    <property type="protein sequence ID" value="WJW69543.1"/>
    <property type="molecule type" value="Genomic_DNA"/>
</dbReference>
<dbReference type="PANTHER" id="PTHR42723:SF1">
    <property type="entry name" value="CHLOROPHYLL SYNTHASE, CHLOROPLASTIC"/>
    <property type="match status" value="1"/>
</dbReference>
<evidence type="ECO:0000313" key="10">
    <source>
        <dbReference type="Proteomes" id="UP001431572"/>
    </source>
</evidence>
<reference evidence="8" key="2">
    <citation type="journal article" date="2024" name="Nature">
        <title>Anoxygenic phototroph of the Chloroflexota uses a type I reaction centre.</title>
        <authorList>
            <person name="Tsuji J.M."/>
            <person name="Shaw N.A."/>
            <person name="Nagashima S."/>
            <person name="Venkiteswaran J.J."/>
            <person name="Schiff S.L."/>
            <person name="Watanabe T."/>
            <person name="Fukui M."/>
            <person name="Hanada S."/>
            <person name="Tank M."/>
            <person name="Neufeld J.D."/>
        </authorList>
    </citation>
    <scope>NUCLEOTIDE SEQUENCE</scope>
    <source>
        <strain evidence="8">L227-S17</strain>
    </source>
</reference>
<dbReference type="InterPro" id="IPR000537">
    <property type="entry name" value="UbiA_prenyltransferase"/>
</dbReference>
<dbReference type="InterPro" id="IPR050475">
    <property type="entry name" value="Prenyltransferase_related"/>
</dbReference>
<evidence type="ECO:0000313" key="7">
    <source>
        <dbReference type="EMBL" id="NWJ47631.1"/>
    </source>
</evidence>
<dbReference type="InterPro" id="IPR006372">
    <property type="entry name" value="Chl_synth"/>
</dbReference>
<feature type="transmembrane region" description="Helical" evidence="6">
    <location>
        <begin position="136"/>
        <end position="152"/>
    </location>
</feature>
<keyword evidence="4 6" id="KW-0472">Membrane</keyword>
<feature type="transmembrane region" description="Helical" evidence="6">
    <location>
        <begin position="110"/>
        <end position="130"/>
    </location>
</feature>
<comment type="subcellular location">
    <subcellularLocation>
        <location evidence="1">Membrane</location>
        <topology evidence="1">Multi-pass membrane protein</topology>
    </subcellularLocation>
</comment>
<dbReference type="InterPro" id="IPR044878">
    <property type="entry name" value="UbiA_sf"/>
</dbReference>
<accession>A0A8T7M6C9</accession>
<feature type="transmembrane region" description="Helical" evidence="6">
    <location>
        <begin position="293"/>
        <end position="315"/>
    </location>
</feature>
<organism evidence="7 9">
    <name type="scientific">Candidatus Chlorohelix allophototropha</name>
    <dbReference type="NCBI Taxonomy" id="3003348"/>
    <lineage>
        <taxon>Bacteria</taxon>
        <taxon>Bacillati</taxon>
        <taxon>Chloroflexota</taxon>
        <taxon>Chloroflexia</taxon>
        <taxon>Candidatus Chloroheliales</taxon>
        <taxon>Candidatus Chloroheliaceae</taxon>
        <taxon>Candidatus Chlorohelix</taxon>
    </lineage>
</organism>
<evidence type="ECO:0000256" key="1">
    <source>
        <dbReference type="ARBA" id="ARBA00004141"/>
    </source>
</evidence>
<dbReference type="GO" id="GO:0016020">
    <property type="term" value="C:membrane"/>
    <property type="evidence" value="ECO:0007669"/>
    <property type="project" value="UniProtKB-SubCell"/>
</dbReference>
<dbReference type="EMBL" id="JACATZ010000003">
    <property type="protein sequence ID" value="NWJ47631.1"/>
    <property type="molecule type" value="Genomic_DNA"/>
</dbReference>
<name>A0A8T7M6C9_9CHLR</name>
<protein>
    <submittedName>
        <fullName evidence="7">UbiA family prenyltransferase</fullName>
    </submittedName>
</protein>